<dbReference type="Gene3D" id="2.60.40.1120">
    <property type="entry name" value="Carboxypeptidase-like, regulatory domain"/>
    <property type="match status" value="1"/>
</dbReference>
<dbReference type="NCBIfam" id="TIGR04057">
    <property type="entry name" value="SusC_RagA_signa"/>
    <property type="match status" value="1"/>
</dbReference>
<evidence type="ECO:0000256" key="6">
    <source>
        <dbReference type="ARBA" id="ARBA00023136"/>
    </source>
</evidence>
<name>A0ABW6D8Z7_9BACT</name>
<dbReference type="InterPro" id="IPR012910">
    <property type="entry name" value="Plug_dom"/>
</dbReference>
<evidence type="ECO:0000256" key="7">
    <source>
        <dbReference type="ARBA" id="ARBA00023237"/>
    </source>
</evidence>
<dbReference type="Pfam" id="PF07715">
    <property type="entry name" value="Plug"/>
    <property type="match status" value="1"/>
</dbReference>
<keyword evidence="14" id="KW-1185">Reference proteome</keyword>
<keyword evidence="10" id="KW-0732">Signal</keyword>
<dbReference type="Pfam" id="PF13715">
    <property type="entry name" value="CarbopepD_reg_2"/>
    <property type="match status" value="1"/>
</dbReference>
<evidence type="ECO:0000256" key="9">
    <source>
        <dbReference type="RuleBase" id="RU003357"/>
    </source>
</evidence>
<feature type="chain" id="PRO_5045576864" evidence="10">
    <location>
        <begin position="21"/>
        <end position="1035"/>
    </location>
</feature>
<evidence type="ECO:0000259" key="12">
    <source>
        <dbReference type="Pfam" id="PF07715"/>
    </source>
</evidence>
<dbReference type="PROSITE" id="PS52016">
    <property type="entry name" value="TONB_DEPENDENT_REC_3"/>
    <property type="match status" value="1"/>
</dbReference>
<dbReference type="InterPro" id="IPR039426">
    <property type="entry name" value="TonB-dep_rcpt-like"/>
</dbReference>
<keyword evidence="7 8" id="KW-0998">Cell outer membrane</keyword>
<reference evidence="13 14" key="1">
    <citation type="submission" date="2024-03" db="EMBL/GenBank/DDBJ databases">
        <title>Aquirufa genome sequencing.</title>
        <authorList>
            <person name="Pitt A."/>
            <person name="Hahn M.W."/>
        </authorList>
    </citation>
    <scope>NUCLEOTIDE SEQUENCE [LARGE SCALE GENOMIC DNA]</scope>
    <source>
        <strain evidence="13 14">OSTEICH-129V</strain>
    </source>
</reference>
<dbReference type="InterPro" id="IPR000531">
    <property type="entry name" value="Beta-barrel_TonB"/>
</dbReference>
<accession>A0ABW6D8Z7</accession>
<organism evidence="13 14">
    <name type="scientific">Aquirufa avitistagni</name>
    <dbReference type="NCBI Taxonomy" id="3104728"/>
    <lineage>
        <taxon>Bacteria</taxon>
        <taxon>Pseudomonadati</taxon>
        <taxon>Bacteroidota</taxon>
        <taxon>Cytophagia</taxon>
        <taxon>Cytophagales</taxon>
        <taxon>Flectobacillaceae</taxon>
        <taxon>Aquirufa</taxon>
    </lineage>
</organism>
<comment type="subcellular location">
    <subcellularLocation>
        <location evidence="1 8">Cell outer membrane</location>
        <topology evidence="1 8">Multi-pass membrane protein</topology>
    </subcellularLocation>
</comment>
<dbReference type="Gene3D" id="2.40.170.20">
    <property type="entry name" value="TonB-dependent receptor, beta-barrel domain"/>
    <property type="match status" value="1"/>
</dbReference>
<evidence type="ECO:0000256" key="4">
    <source>
        <dbReference type="ARBA" id="ARBA00022692"/>
    </source>
</evidence>
<evidence type="ECO:0000256" key="10">
    <source>
        <dbReference type="SAM" id="SignalP"/>
    </source>
</evidence>
<dbReference type="Gene3D" id="2.170.130.10">
    <property type="entry name" value="TonB-dependent receptor, plug domain"/>
    <property type="match status" value="1"/>
</dbReference>
<keyword evidence="2 8" id="KW-0813">Transport</keyword>
<evidence type="ECO:0000256" key="5">
    <source>
        <dbReference type="ARBA" id="ARBA00023077"/>
    </source>
</evidence>
<evidence type="ECO:0000256" key="3">
    <source>
        <dbReference type="ARBA" id="ARBA00022452"/>
    </source>
</evidence>
<evidence type="ECO:0000256" key="1">
    <source>
        <dbReference type="ARBA" id="ARBA00004571"/>
    </source>
</evidence>
<feature type="domain" description="TonB-dependent receptor plug" evidence="12">
    <location>
        <begin position="115"/>
        <end position="237"/>
    </location>
</feature>
<proteinExistence type="inferred from homology"/>
<dbReference type="Pfam" id="PF00593">
    <property type="entry name" value="TonB_dep_Rec_b-barrel"/>
    <property type="match status" value="1"/>
</dbReference>
<dbReference type="InterPro" id="IPR036942">
    <property type="entry name" value="Beta-barrel_TonB_sf"/>
</dbReference>
<dbReference type="Proteomes" id="UP001598138">
    <property type="component" value="Unassembled WGS sequence"/>
</dbReference>
<dbReference type="RefSeq" id="WP_377981879.1">
    <property type="nucleotide sequence ID" value="NZ_JBBKXZ010000001.1"/>
</dbReference>
<feature type="domain" description="TonB-dependent receptor-like beta-barrel" evidence="11">
    <location>
        <begin position="425"/>
        <end position="892"/>
    </location>
</feature>
<evidence type="ECO:0000259" key="11">
    <source>
        <dbReference type="Pfam" id="PF00593"/>
    </source>
</evidence>
<evidence type="ECO:0000256" key="2">
    <source>
        <dbReference type="ARBA" id="ARBA00022448"/>
    </source>
</evidence>
<dbReference type="SUPFAM" id="SSF49464">
    <property type="entry name" value="Carboxypeptidase regulatory domain-like"/>
    <property type="match status" value="1"/>
</dbReference>
<dbReference type="InterPro" id="IPR037066">
    <property type="entry name" value="Plug_dom_sf"/>
</dbReference>
<keyword evidence="4 8" id="KW-0812">Transmembrane</keyword>
<feature type="signal peptide" evidence="10">
    <location>
        <begin position="1"/>
        <end position="20"/>
    </location>
</feature>
<dbReference type="SUPFAM" id="SSF56935">
    <property type="entry name" value="Porins"/>
    <property type="match status" value="1"/>
</dbReference>
<dbReference type="InterPro" id="IPR023997">
    <property type="entry name" value="TonB-dep_OMP_SusC/RagA_CS"/>
</dbReference>
<evidence type="ECO:0000313" key="13">
    <source>
        <dbReference type="EMBL" id="MFD3393251.1"/>
    </source>
</evidence>
<dbReference type="InterPro" id="IPR008969">
    <property type="entry name" value="CarboxyPept-like_regulatory"/>
</dbReference>
<evidence type="ECO:0000256" key="8">
    <source>
        <dbReference type="PROSITE-ProRule" id="PRU01360"/>
    </source>
</evidence>
<sequence length="1035" mass="111385">MKKLVLSWVLMMTVVSTLFAQTRQVTGKVTSSEDGSTIPGVSVSIKGTTTGTTTSADGTYKISVGNGASLVFSSVGFLNKTIPVGNANSLNVILEVDSKLLNEVVVTAGGVLRDKKSLGYATSTITNEQLTVGRTTNPVNALAAKVAGVRIASSNGMVGSSTAIFIRGFTTFTGSNQPLFVVDGVPIDNGGGSNALQNGVSNSNRAIDINQEDIENMSILKGPAAAALYGSRAANGAILITTKKGKTGQKNSVVFNSSYNVVEVNRMPEYQNEYAQGSVRGTYNPISNLSWGPKIAGQTVTNAFGKQENLTAYPNNVKDIFQQGFNMQNNLSFQGGTDKSAFRFSYGNLQETGILSSNSLNRNNFTLNANSQVSEKLSASVSAQYITSVSERSQIGNQLSNPFFRSWFMPRNYDLSGIPFEDPATGNQVFFDNTDNPYWTLKNNTFTDELDRVIGNVALKYYLKPWLAVNYRLGVDASAYGTVGYDQIGARGGANTSAGGTGGIANSSLTSRDMNSYFQIIGNKNITDDLKLDFNIGNEIVESRTTYMSTTGRNLAIRDLKNISNASVVTAFNQTANRRLVGVFGEFNFSYKGYANLSFTGRNDYSSTFGAGQNSYFYPSIAGSFIATEAFPALKSNVLSFLKLSGNYAKVGKEAGTYATNTLFLLAGASDGFGPVINFPYNNLGGRTLSNTQADPNLGPEFTTSREIGLEAKFFKNRLGIEMNYFNTLSTDLIFAVPVGPSTGFTSQNRNAGSLKQKGFELLITGTPLQTSNGSWDISANFTTLDPIVESLAKGVEFIQLGGFTTPGTRLYAGQPYGLLFGSVFNRASDGKKLIGANGLPSLSPLQGAIGNTNPDWTAGITNNIRYKNFNFNFLIDIRKGGDVYSRNIGDLYRSGTAKETAEFDRFAANGDLAKPYVIEGTLANGQPNTTAITAQDYWTNIYNFGTGESYVFDGSWLRLREASISYTVPSKVLAKTPIGKMELGVNGRNLWLYAPNFPHFDPETNATGVTNSQGFEANGLPQSRNYGFFLRATF</sequence>
<keyword evidence="3 8" id="KW-1134">Transmembrane beta strand</keyword>
<comment type="caution">
    <text evidence="13">The sequence shown here is derived from an EMBL/GenBank/DDBJ whole genome shotgun (WGS) entry which is preliminary data.</text>
</comment>
<dbReference type="InterPro" id="IPR023996">
    <property type="entry name" value="TonB-dep_OMP_SusC/RagA"/>
</dbReference>
<protein>
    <submittedName>
        <fullName evidence="13">SusC/RagA family TonB-linked outer membrane protein</fullName>
    </submittedName>
</protein>
<keyword evidence="6 8" id="KW-0472">Membrane</keyword>
<comment type="similarity">
    <text evidence="8 9">Belongs to the TonB-dependent receptor family.</text>
</comment>
<gene>
    <name evidence="13" type="ORF">U0R10_01325</name>
</gene>
<dbReference type="NCBIfam" id="TIGR04056">
    <property type="entry name" value="OMP_RagA_SusC"/>
    <property type="match status" value="1"/>
</dbReference>
<keyword evidence="5 9" id="KW-0798">TonB box</keyword>
<evidence type="ECO:0000313" key="14">
    <source>
        <dbReference type="Proteomes" id="UP001598138"/>
    </source>
</evidence>
<dbReference type="EMBL" id="JBBKXZ010000001">
    <property type="protein sequence ID" value="MFD3393251.1"/>
    <property type="molecule type" value="Genomic_DNA"/>
</dbReference>